<dbReference type="PROSITE" id="PS50850">
    <property type="entry name" value="MFS"/>
    <property type="match status" value="1"/>
</dbReference>
<feature type="transmembrane region" description="Helical" evidence="5">
    <location>
        <begin position="130"/>
        <end position="152"/>
    </location>
</feature>
<proteinExistence type="predicted"/>
<dbReference type="GO" id="GO:0022857">
    <property type="term" value="F:transmembrane transporter activity"/>
    <property type="evidence" value="ECO:0007669"/>
    <property type="project" value="InterPro"/>
</dbReference>
<protein>
    <submittedName>
        <fullName evidence="7">SLC22A4_5</fullName>
    </submittedName>
</protein>
<comment type="caution">
    <text evidence="7">The sequence shown here is derived from an EMBL/GenBank/DDBJ whole genome shotgun (WGS) entry which is preliminary data.</text>
</comment>
<organism evidence="7 8">
    <name type="scientific">Mytilus edulis</name>
    <name type="common">Blue mussel</name>
    <dbReference type="NCBI Taxonomy" id="6550"/>
    <lineage>
        <taxon>Eukaryota</taxon>
        <taxon>Metazoa</taxon>
        <taxon>Spiralia</taxon>
        <taxon>Lophotrochozoa</taxon>
        <taxon>Mollusca</taxon>
        <taxon>Bivalvia</taxon>
        <taxon>Autobranchia</taxon>
        <taxon>Pteriomorphia</taxon>
        <taxon>Mytilida</taxon>
        <taxon>Mytiloidea</taxon>
        <taxon>Mytilidae</taxon>
        <taxon>Mytilinae</taxon>
        <taxon>Mytilus</taxon>
    </lineage>
</organism>
<accession>A0A8S3QMM7</accession>
<evidence type="ECO:0000256" key="1">
    <source>
        <dbReference type="ARBA" id="ARBA00004141"/>
    </source>
</evidence>
<evidence type="ECO:0000313" key="8">
    <source>
        <dbReference type="Proteomes" id="UP000683360"/>
    </source>
</evidence>
<comment type="subcellular location">
    <subcellularLocation>
        <location evidence="1">Membrane</location>
        <topology evidence="1">Multi-pass membrane protein</topology>
    </subcellularLocation>
</comment>
<name>A0A8S3QMM7_MYTED</name>
<reference evidence="7" key="1">
    <citation type="submission" date="2021-03" db="EMBL/GenBank/DDBJ databases">
        <authorList>
            <person name="Bekaert M."/>
        </authorList>
    </citation>
    <scope>NUCLEOTIDE SEQUENCE</scope>
</reference>
<dbReference type="PANTHER" id="PTHR24064">
    <property type="entry name" value="SOLUTE CARRIER FAMILY 22 MEMBER"/>
    <property type="match status" value="1"/>
</dbReference>
<dbReference type="InterPro" id="IPR020846">
    <property type="entry name" value="MFS_dom"/>
</dbReference>
<evidence type="ECO:0000256" key="4">
    <source>
        <dbReference type="ARBA" id="ARBA00023136"/>
    </source>
</evidence>
<dbReference type="OrthoDB" id="5296287at2759"/>
<sequence>MNDISEFRLLPESPRWLLVKGRAKEAEEILQKTAKYNKTSLPHNLFEKHYLESNQTVHIWTICRYPKLVLECLVIIYDWMMTSMVFYGLGMNAGNLAGSIYLNFFMQSFAEVIGFAGCIAFLHKFGRKPVFIVSIEISGIACLATFIPVVYLGPDYQWLTLVFATIGKIGASCAFAVLFLYSGEIFPTVIRNSALGIGTFFARAGGMAAPYIVNMVMHVEGDLGKTLPMVIFGVSSVIAGLLSFYLPETRHKDLPESIEDWLSYTKNTDISRNKQIETESLQKIQELRAETSERDPFI</sequence>
<feature type="transmembrane region" description="Helical" evidence="5">
    <location>
        <begin position="101"/>
        <end position="123"/>
    </location>
</feature>
<feature type="transmembrane region" description="Helical" evidence="5">
    <location>
        <begin position="158"/>
        <end position="181"/>
    </location>
</feature>
<keyword evidence="3 5" id="KW-1133">Transmembrane helix</keyword>
<feature type="transmembrane region" description="Helical" evidence="5">
    <location>
        <begin position="225"/>
        <end position="246"/>
    </location>
</feature>
<dbReference type="EMBL" id="CAJPWZ010000551">
    <property type="protein sequence ID" value="CAG2196299.1"/>
    <property type="molecule type" value="Genomic_DNA"/>
</dbReference>
<dbReference type="GO" id="GO:0016020">
    <property type="term" value="C:membrane"/>
    <property type="evidence" value="ECO:0007669"/>
    <property type="project" value="UniProtKB-SubCell"/>
</dbReference>
<evidence type="ECO:0000256" key="5">
    <source>
        <dbReference type="SAM" id="Phobius"/>
    </source>
</evidence>
<dbReference type="Gene3D" id="1.20.1250.20">
    <property type="entry name" value="MFS general substrate transporter like domains"/>
    <property type="match status" value="1"/>
</dbReference>
<dbReference type="Proteomes" id="UP000683360">
    <property type="component" value="Unassembled WGS sequence"/>
</dbReference>
<evidence type="ECO:0000256" key="3">
    <source>
        <dbReference type="ARBA" id="ARBA00022989"/>
    </source>
</evidence>
<feature type="domain" description="Major facilitator superfamily (MFS) profile" evidence="6">
    <location>
        <begin position="1"/>
        <end position="251"/>
    </location>
</feature>
<feature type="transmembrane region" description="Helical" evidence="5">
    <location>
        <begin position="193"/>
        <end position="213"/>
    </location>
</feature>
<keyword evidence="2 5" id="KW-0812">Transmembrane</keyword>
<evidence type="ECO:0000256" key="2">
    <source>
        <dbReference type="ARBA" id="ARBA00022692"/>
    </source>
</evidence>
<gene>
    <name evidence="7" type="ORF">MEDL_11183</name>
</gene>
<dbReference type="Pfam" id="PF00083">
    <property type="entry name" value="Sugar_tr"/>
    <property type="match status" value="1"/>
</dbReference>
<dbReference type="InterPro" id="IPR005828">
    <property type="entry name" value="MFS_sugar_transport-like"/>
</dbReference>
<dbReference type="SUPFAM" id="SSF103473">
    <property type="entry name" value="MFS general substrate transporter"/>
    <property type="match status" value="1"/>
</dbReference>
<dbReference type="AlphaFoldDB" id="A0A8S3QMM7"/>
<evidence type="ECO:0000313" key="7">
    <source>
        <dbReference type="EMBL" id="CAG2196299.1"/>
    </source>
</evidence>
<keyword evidence="4 5" id="KW-0472">Membrane</keyword>
<keyword evidence="8" id="KW-1185">Reference proteome</keyword>
<dbReference type="InterPro" id="IPR036259">
    <property type="entry name" value="MFS_trans_sf"/>
</dbReference>
<evidence type="ECO:0000259" key="6">
    <source>
        <dbReference type="PROSITE" id="PS50850"/>
    </source>
</evidence>
<feature type="transmembrane region" description="Helical" evidence="5">
    <location>
        <begin position="68"/>
        <end position="89"/>
    </location>
</feature>